<name>A0A810N859_9ACTN</name>
<protein>
    <submittedName>
        <fullName evidence="1">Ornithine cyclodeaminase</fullName>
    </submittedName>
</protein>
<reference evidence="1" key="1">
    <citation type="submission" date="2020-08" db="EMBL/GenBank/DDBJ databases">
        <title>Whole genome shotgun sequence of Polymorphospora rubra NBRC 101157.</title>
        <authorList>
            <person name="Komaki H."/>
            <person name="Tamura T."/>
        </authorList>
    </citation>
    <scope>NUCLEOTIDE SEQUENCE</scope>
    <source>
        <strain evidence="1">NBRC 101157</strain>
    </source>
</reference>
<gene>
    <name evidence="1" type="primary">ocd</name>
    <name evidence="1" type="ORF">Prubr_62210</name>
</gene>
<dbReference type="Gene3D" id="3.40.50.720">
    <property type="entry name" value="NAD(P)-binding Rossmann-like Domain"/>
    <property type="match status" value="1"/>
</dbReference>
<dbReference type="InterPro" id="IPR023401">
    <property type="entry name" value="ODC_N"/>
</dbReference>
<dbReference type="InterPro" id="IPR003462">
    <property type="entry name" value="ODC_Mu_crystall"/>
</dbReference>
<sequence length="357" mass="37332">MLDLPGYPDAELLYLSRAHVIECLAGVDPVAVTADALRRHTLGETILPDEAYLPWQTPAGHAARSLGMPGAIHTDDGLALGMKVINGSLGNPGNGLARSQGLLMMFDVETAYPWAVMESAYISALRTAAVTAVGAQWLGPDPIGRLAVLGCGTLAQAHLRLLPSVLGKLTEVSLFDLDPTRSAGLADALRADPDTGHLAVAATATARECVEGADLVLAATITTEGYIAYDWLKPGALIAHVSLDDVLPEVVTRADLVVVDDWGLVSHDDRRLLGRMWRAGTLRDADGAYRPGATPDPAAARVHGSLGDVIAGRHPGRAAPTDIVLSNPFGMSILDVALGAVVAGTARERGLGLRIPR</sequence>
<dbReference type="GO" id="GO:0005737">
    <property type="term" value="C:cytoplasm"/>
    <property type="evidence" value="ECO:0007669"/>
    <property type="project" value="TreeGrafter"/>
</dbReference>
<accession>A0A810N859</accession>
<dbReference type="InterPro" id="IPR036291">
    <property type="entry name" value="NAD(P)-bd_dom_sf"/>
</dbReference>
<evidence type="ECO:0000313" key="2">
    <source>
        <dbReference type="Proteomes" id="UP000680866"/>
    </source>
</evidence>
<dbReference type="AlphaFoldDB" id="A0A810N859"/>
<evidence type="ECO:0000313" key="1">
    <source>
        <dbReference type="EMBL" id="BCJ69200.1"/>
    </source>
</evidence>
<dbReference type="PIRSF" id="PIRSF001439">
    <property type="entry name" value="CryM"/>
    <property type="match status" value="1"/>
</dbReference>
<organism evidence="1 2">
    <name type="scientific">Polymorphospora rubra</name>
    <dbReference type="NCBI Taxonomy" id="338584"/>
    <lineage>
        <taxon>Bacteria</taxon>
        <taxon>Bacillati</taxon>
        <taxon>Actinomycetota</taxon>
        <taxon>Actinomycetes</taxon>
        <taxon>Micromonosporales</taxon>
        <taxon>Micromonosporaceae</taxon>
        <taxon>Polymorphospora</taxon>
    </lineage>
</organism>
<dbReference type="Pfam" id="PF02423">
    <property type="entry name" value="OCD_Mu_crystall"/>
    <property type="match status" value="1"/>
</dbReference>
<dbReference type="PANTHER" id="PTHR13812">
    <property type="entry name" value="KETIMINE REDUCTASE MU-CRYSTALLIN"/>
    <property type="match status" value="1"/>
</dbReference>
<dbReference type="Proteomes" id="UP000680866">
    <property type="component" value="Chromosome"/>
</dbReference>
<dbReference type="KEGG" id="pry:Prubr_62210"/>
<dbReference type="SUPFAM" id="SSF51735">
    <property type="entry name" value="NAD(P)-binding Rossmann-fold domains"/>
    <property type="match status" value="1"/>
</dbReference>
<proteinExistence type="predicted"/>
<dbReference type="PANTHER" id="PTHR13812:SF19">
    <property type="entry name" value="KETIMINE REDUCTASE MU-CRYSTALLIN"/>
    <property type="match status" value="1"/>
</dbReference>
<keyword evidence="2" id="KW-1185">Reference proteome</keyword>
<dbReference type="EMBL" id="AP023359">
    <property type="protein sequence ID" value="BCJ69200.1"/>
    <property type="molecule type" value="Genomic_DNA"/>
</dbReference>
<dbReference type="Gene3D" id="3.30.1780.10">
    <property type="entry name" value="ornithine cyclodeaminase, domain 1"/>
    <property type="match status" value="1"/>
</dbReference>